<evidence type="ECO:0000313" key="2">
    <source>
        <dbReference type="EMBL" id="RFA13746.1"/>
    </source>
</evidence>
<dbReference type="EMBL" id="NBXA01000017">
    <property type="protein sequence ID" value="RFA13746.1"/>
    <property type="molecule type" value="Genomic_DNA"/>
</dbReference>
<dbReference type="Proteomes" id="UP000256709">
    <property type="component" value="Unassembled WGS sequence"/>
</dbReference>
<reference evidence="2 3" key="1">
    <citation type="submission" date="2017-04" db="EMBL/GenBank/DDBJ databases">
        <title>Comparative genome analysis of Subtercola boreus.</title>
        <authorList>
            <person name="Cho Y.-J."/>
            <person name="Cho A."/>
            <person name="Kim O.-S."/>
            <person name="Lee J.-I."/>
        </authorList>
    </citation>
    <scope>NUCLEOTIDE SEQUENCE [LARGE SCALE GENOMIC DNA]</scope>
    <source>
        <strain evidence="2 3">P27444</strain>
    </source>
</reference>
<feature type="compositionally biased region" description="Polar residues" evidence="1">
    <location>
        <begin position="272"/>
        <end position="281"/>
    </location>
</feature>
<protein>
    <recommendedName>
        <fullName evidence="4">DUF2071 domain-containing protein</fullName>
    </recommendedName>
</protein>
<accession>A0A3E0VV83</accession>
<proteinExistence type="predicted"/>
<name>A0A3E0VV83_9MICO</name>
<feature type="region of interest" description="Disordered" evidence="1">
    <location>
        <begin position="249"/>
        <end position="281"/>
    </location>
</feature>
<comment type="caution">
    <text evidence="2">The sequence shown here is derived from an EMBL/GenBank/DDBJ whole genome shotgun (WGS) entry which is preliminary data.</text>
</comment>
<organism evidence="2 3">
    <name type="scientific">Subtercola boreus</name>
    <dbReference type="NCBI Taxonomy" id="120213"/>
    <lineage>
        <taxon>Bacteria</taxon>
        <taxon>Bacillati</taxon>
        <taxon>Actinomycetota</taxon>
        <taxon>Actinomycetes</taxon>
        <taxon>Micrococcales</taxon>
        <taxon>Microbacteriaceae</taxon>
        <taxon>Subtercola</taxon>
    </lineage>
</organism>
<dbReference type="AlphaFoldDB" id="A0A3E0VV83"/>
<evidence type="ECO:0008006" key="4">
    <source>
        <dbReference type="Google" id="ProtNLM"/>
    </source>
</evidence>
<gene>
    <name evidence="2" type="ORF">B7R21_07770</name>
</gene>
<dbReference type="InterPro" id="IPR018644">
    <property type="entry name" value="DUF2071"/>
</dbReference>
<evidence type="ECO:0000256" key="1">
    <source>
        <dbReference type="SAM" id="MobiDB-lite"/>
    </source>
</evidence>
<dbReference type="Pfam" id="PF09844">
    <property type="entry name" value="DUF2071"/>
    <property type="match status" value="1"/>
</dbReference>
<sequence>MPDLSATIERRLLINYRVDPRVAQALLPAELRPQLVDGSAVAGICLIRLGDLRPAVVRPRIGWRAENAAHRIAVEWDTPGGRATGVYIPERHSASWLAVAAGERVFPGIHRHARFVSEESGDRMHVGMRSREVTVDVEVAVPAPVPTTGDERAAVDPSAGGPASGAWRSSLFPSLDDASEFFRAGSTGWSPARDGGLQGLTLSTSAWRIEGVTPLTARSSFFDALPAGSATLDSVLLMRGVPVTWSAPERNLTPGLAASPSPVPGSLHLDTLQASSLTGPE</sequence>
<evidence type="ECO:0000313" key="3">
    <source>
        <dbReference type="Proteomes" id="UP000256709"/>
    </source>
</evidence>
<feature type="region of interest" description="Disordered" evidence="1">
    <location>
        <begin position="144"/>
        <end position="167"/>
    </location>
</feature>